<keyword evidence="2" id="KW-1185">Reference proteome</keyword>
<name>A0A6B0R3Y4_9CETA</name>
<gene>
    <name evidence="1" type="ORF">E5288_WYG021539</name>
</gene>
<proteinExistence type="predicted"/>
<comment type="caution">
    <text evidence="1">The sequence shown here is derived from an EMBL/GenBank/DDBJ whole genome shotgun (WGS) entry which is preliminary data.</text>
</comment>
<evidence type="ECO:0000313" key="2">
    <source>
        <dbReference type="Proteomes" id="UP000322234"/>
    </source>
</evidence>
<dbReference type="AlphaFoldDB" id="A0A6B0R3Y4"/>
<reference evidence="1" key="1">
    <citation type="submission" date="2019-10" db="EMBL/GenBank/DDBJ databases">
        <title>The sequence and de novo assembly of the wild yak genome.</title>
        <authorList>
            <person name="Liu Y."/>
        </authorList>
    </citation>
    <scope>NUCLEOTIDE SEQUENCE [LARGE SCALE GENOMIC DNA]</scope>
    <source>
        <strain evidence="1">WY2019</strain>
    </source>
</reference>
<protein>
    <submittedName>
        <fullName evidence="1">Uncharacterized protein</fullName>
    </submittedName>
</protein>
<accession>A0A6B0R3Y4</accession>
<sequence>MREKEPHKPQKEISMGHSALLSSLIGFSGDAPSECLARIGLLLGSDWTVARGGQESSVRSGGTIWVTSEKELHINKRPGSRDMAAASVMSVLLMATERNRWQRVQSVLLLLPPRQRIGSGSQFGRKAVAINIEEDKKNLYDTETFYHITVEEMPKTVADLI</sequence>
<organism evidence="1 2">
    <name type="scientific">Bos mutus</name>
    <name type="common">wild yak</name>
    <dbReference type="NCBI Taxonomy" id="72004"/>
    <lineage>
        <taxon>Eukaryota</taxon>
        <taxon>Metazoa</taxon>
        <taxon>Chordata</taxon>
        <taxon>Craniata</taxon>
        <taxon>Vertebrata</taxon>
        <taxon>Euteleostomi</taxon>
        <taxon>Mammalia</taxon>
        <taxon>Eutheria</taxon>
        <taxon>Laurasiatheria</taxon>
        <taxon>Artiodactyla</taxon>
        <taxon>Ruminantia</taxon>
        <taxon>Pecora</taxon>
        <taxon>Bovidae</taxon>
        <taxon>Bovinae</taxon>
        <taxon>Bos</taxon>
    </lineage>
</organism>
<evidence type="ECO:0000313" key="1">
    <source>
        <dbReference type="EMBL" id="MXQ84889.1"/>
    </source>
</evidence>
<dbReference type="EMBL" id="VBQZ03000023">
    <property type="protein sequence ID" value="MXQ84889.1"/>
    <property type="molecule type" value="Genomic_DNA"/>
</dbReference>
<dbReference type="Proteomes" id="UP000322234">
    <property type="component" value="Unassembled WGS sequence"/>
</dbReference>